<dbReference type="InterPro" id="IPR036770">
    <property type="entry name" value="Ankyrin_rpt-contain_sf"/>
</dbReference>
<dbReference type="Pfam" id="PF12796">
    <property type="entry name" value="Ank_2"/>
    <property type="match status" value="1"/>
</dbReference>
<dbReference type="PANTHER" id="PTHR24198">
    <property type="entry name" value="ANKYRIN REPEAT AND PROTEIN KINASE DOMAIN-CONTAINING PROTEIN"/>
    <property type="match status" value="1"/>
</dbReference>
<dbReference type="InterPro" id="IPR002110">
    <property type="entry name" value="Ankyrin_rpt"/>
</dbReference>
<gene>
    <name evidence="3" type="ORF">Edafosvirus4_52</name>
</gene>
<keyword evidence="2" id="KW-0040">ANK repeat</keyword>
<organism evidence="3">
    <name type="scientific">Edafosvirus sp</name>
    <dbReference type="NCBI Taxonomy" id="2487765"/>
    <lineage>
        <taxon>Viruses</taxon>
        <taxon>Varidnaviria</taxon>
        <taxon>Bamfordvirae</taxon>
        <taxon>Nucleocytoviricota</taxon>
        <taxon>Megaviricetes</taxon>
        <taxon>Imitervirales</taxon>
        <taxon>Mimiviridae</taxon>
        <taxon>Klosneuvirinae</taxon>
    </lineage>
</organism>
<evidence type="ECO:0000313" key="3">
    <source>
        <dbReference type="EMBL" id="AYV78068.1"/>
    </source>
</evidence>
<accession>A0A3G4ZT55</accession>
<reference evidence="3" key="1">
    <citation type="submission" date="2018-10" db="EMBL/GenBank/DDBJ databases">
        <title>Hidden diversity of soil giant viruses.</title>
        <authorList>
            <person name="Schulz F."/>
            <person name="Alteio L."/>
            <person name="Goudeau D."/>
            <person name="Ryan E.M."/>
            <person name="Malmstrom R.R."/>
            <person name="Blanchard J."/>
            <person name="Woyke T."/>
        </authorList>
    </citation>
    <scope>NUCLEOTIDE SEQUENCE</scope>
    <source>
        <strain evidence="3">EDV1</strain>
    </source>
</reference>
<name>A0A3G4ZT55_9VIRU</name>
<evidence type="ECO:0000256" key="2">
    <source>
        <dbReference type="ARBA" id="ARBA00023043"/>
    </source>
</evidence>
<protein>
    <submittedName>
        <fullName evidence="3">Uncharacterized protein</fullName>
    </submittedName>
</protein>
<dbReference type="EMBL" id="MK072069">
    <property type="protein sequence ID" value="AYV78068.1"/>
    <property type="molecule type" value="Genomic_DNA"/>
</dbReference>
<dbReference type="PANTHER" id="PTHR24198:SF165">
    <property type="entry name" value="ANKYRIN REPEAT-CONTAINING PROTEIN-RELATED"/>
    <property type="match status" value="1"/>
</dbReference>
<evidence type="ECO:0000256" key="1">
    <source>
        <dbReference type="ARBA" id="ARBA00022737"/>
    </source>
</evidence>
<proteinExistence type="predicted"/>
<keyword evidence="1" id="KW-0677">Repeat</keyword>
<sequence length="353" mass="41660">MVFTKLIDKYNKYKVKNQLDLQKKVFKAIDDHNEKLVCQLIDKIDDVNFYDVNDQTVLRSLIKGQMGIAVKKCIKKGYHLNIQEYFKTMPNETEYINTKTDLMLAIHYNLDKSFCMLLDNNKRYNLNIRDSLGNNALMYSVIYSNYGIMNKLIDSDCKLNIKNNDGKTALMLQIIMDQGKQYQTIWKRMNASRSINDIATFHYENPDKIYIDHDIVIKKLISLCDLKIKDNIGRTALSYSLNKDDEKCFQILKLFLNPDHSQYYSDGFKKEIQNYLNHCSKKYTDLIIDQFLKVNDLSFLDEKIKEKELREYIYKNGVMDKIHHLYKINIQHIFADNKYGDGNVIDLIIGFIY</sequence>
<dbReference type="Gene3D" id="1.25.40.20">
    <property type="entry name" value="Ankyrin repeat-containing domain"/>
    <property type="match status" value="1"/>
</dbReference>
<dbReference type="SUPFAM" id="SSF48403">
    <property type="entry name" value="Ankyrin repeat"/>
    <property type="match status" value="1"/>
</dbReference>